<dbReference type="InterPro" id="IPR008979">
    <property type="entry name" value="Galactose-bd-like_sf"/>
</dbReference>
<feature type="domain" description="Histidine kinase" evidence="11">
    <location>
        <begin position="442"/>
        <end position="661"/>
    </location>
</feature>
<dbReference type="InterPro" id="IPR003661">
    <property type="entry name" value="HisK_dim/P_dom"/>
</dbReference>
<name>A0ABT9J106_9BACL</name>
<dbReference type="Pfam" id="PF07695">
    <property type="entry name" value="7TMR-DISM_7TM"/>
    <property type="match status" value="1"/>
</dbReference>
<dbReference type="CDD" id="cd17574">
    <property type="entry name" value="REC_OmpR"/>
    <property type="match status" value="1"/>
</dbReference>
<dbReference type="InterPro" id="IPR001789">
    <property type="entry name" value="Sig_transdc_resp-reg_receiver"/>
</dbReference>
<evidence type="ECO:0000256" key="9">
    <source>
        <dbReference type="PROSITE-ProRule" id="PRU00169"/>
    </source>
</evidence>
<keyword evidence="10" id="KW-0472">Membrane</keyword>
<feature type="domain" description="Histidine kinase" evidence="11">
    <location>
        <begin position="926"/>
        <end position="1022"/>
    </location>
</feature>
<evidence type="ECO:0000313" key="13">
    <source>
        <dbReference type="EMBL" id="MDP5275277.1"/>
    </source>
</evidence>
<protein>
    <recommendedName>
        <fullName evidence="2">histidine kinase</fullName>
        <ecNumber evidence="2">2.7.13.3</ecNumber>
    </recommendedName>
</protein>
<feature type="domain" description="Response regulatory" evidence="12">
    <location>
        <begin position="698"/>
        <end position="815"/>
    </location>
</feature>
<dbReference type="InterPro" id="IPR003594">
    <property type="entry name" value="HATPase_dom"/>
</dbReference>
<dbReference type="Proteomes" id="UP001231941">
    <property type="component" value="Unassembled WGS sequence"/>
</dbReference>
<sequence>MKKILIISGIIILAHIIIFGSIHFVSNQFTQQDLPIAKNGELDLSNWNHIDERSIPLDGEWEFIPNQLLTPDDFKNAKNQQASFLYVQVPANWTTYEVDGKSMSPYGKATYRLKIIIDDEDQVFGIKSSSIHMSNRIFVNGEEVSSSGDPGEEEVYTPTNRPYVVYFTLEKGINEIIIPVANYDYLVGGGIINSIHFGEQEHISYLRDKLMMHDWVQTSVFVIMGLYFLGMYSQRKKDLFLLFFSIYCLLVGLFTAVHGEKVWYMFFPETSYNTFLRLQLNTGVIGCISLFLYLYTAFKDVASKRIVWTAVVVGSIMVLYYIVFPNYVPLWMHIPIAIFIVFAHIYVTYVLISAASKKMEGSFYMIFGAIAMSGYVVKYTMAIYDIAYEDVLLSLVPIEPFAFLLMFSLLMSLRFSNAFKKNEQLSQELLIVDKVKDEFLAKTSHELKTPLHGIINISSFLLDEKDEEITPKQKENLSLIHDTSIKLSNLVNDLIDVTRLKNGEFRLQLTKVDLKVSTQIVFDVLNFEIQGKQIQFINEMNEPAVVIADENRIRQVLYNLIHNAIKHTQAGNITISSKLSDDKIYFYVEDTGIGVPEEKQEEIFGYFEQLDQSSPLNGYQSMGLGLYISRQLIQKMNGEIWVDWSEVGKGTRIGFSLPKADCSKKIEEIELLKEVNIQQNKVISSQHNLDIVGQYEKTILVVDDEPSNIHLLLNLLSKYEFNVITAFSGKEALRKLEQFEQIDLAILDVMMPEMSGIELCQKIRETHSLLELPILFATVKDLPEDIELGFKAGANDYITKPFDSKTIIARIQTLLSMKTSVEEAFQNEMAFLQAQIKPHFLYNAISNIIAFCYTDGQKAAHLLNMLSQYLRIIFNTDHKTMVVPLEREMSLIKAYVEIEKARFDRFEFKYHVDEGLENEHIPSLCIQPFVENAIRHGLFQKDGIGQVTLSIYSDLEYIRVVIEDNGIGISPEILQQFENGNLKNSGIGMSNIKKRLDSIKGANIEVESALNEGSRITLDLPK</sequence>
<keyword evidence="14" id="KW-1185">Reference proteome</keyword>
<keyword evidence="7 13" id="KW-0067">ATP-binding</keyword>
<keyword evidence="4" id="KW-0808">Transferase</keyword>
<dbReference type="SUPFAM" id="SSF55874">
    <property type="entry name" value="ATPase domain of HSP90 chaperone/DNA topoisomerase II/histidine kinase"/>
    <property type="match status" value="2"/>
</dbReference>
<dbReference type="InterPro" id="IPR010559">
    <property type="entry name" value="Sig_transdc_His_kin_internal"/>
</dbReference>
<evidence type="ECO:0000256" key="2">
    <source>
        <dbReference type="ARBA" id="ARBA00012438"/>
    </source>
</evidence>
<dbReference type="PRINTS" id="PR00344">
    <property type="entry name" value="BCTRLSENSOR"/>
</dbReference>
<keyword evidence="5" id="KW-0547">Nucleotide-binding</keyword>
<dbReference type="Pfam" id="PF00072">
    <property type="entry name" value="Response_reg"/>
    <property type="match status" value="1"/>
</dbReference>
<evidence type="ECO:0000256" key="3">
    <source>
        <dbReference type="ARBA" id="ARBA00022553"/>
    </source>
</evidence>
<dbReference type="GO" id="GO:0005524">
    <property type="term" value="F:ATP binding"/>
    <property type="evidence" value="ECO:0007669"/>
    <property type="project" value="UniProtKB-KW"/>
</dbReference>
<evidence type="ECO:0000256" key="6">
    <source>
        <dbReference type="ARBA" id="ARBA00022777"/>
    </source>
</evidence>
<keyword evidence="6" id="KW-0418">Kinase</keyword>
<dbReference type="Gene3D" id="2.60.120.260">
    <property type="entry name" value="Galactose-binding domain-like"/>
    <property type="match status" value="1"/>
</dbReference>
<dbReference type="RefSeq" id="WP_305992589.1">
    <property type="nucleotide sequence ID" value="NZ_JAVAMP010000007.1"/>
</dbReference>
<accession>A0ABT9J106</accession>
<dbReference type="CDD" id="cd00082">
    <property type="entry name" value="HisKA"/>
    <property type="match status" value="1"/>
</dbReference>
<feature type="modified residue" description="4-aspartylphosphate" evidence="9">
    <location>
        <position position="748"/>
    </location>
</feature>
<dbReference type="PROSITE" id="PS50110">
    <property type="entry name" value="RESPONSE_REGULATORY"/>
    <property type="match status" value="1"/>
</dbReference>
<evidence type="ECO:0000313" key="14">
    <source>
        <dbReference type="Proteomes" id="UP001231941"/>
    </source>
</evidence>
<dbReference type="Pfam" id="PF00512">
    <property type="entry name" value="HisKA"/>
    <property type="match status" value="1"/>
</dbReference>
<feature type="transmembrane region" description="Helical" evidence="10">
    <location>
        <begin position="330"/>
        <end position="352"/>
    </location>
</feature>
<dbReference type="PROSITE" id="PS50109">
    <property type="entry name" value="HIS_KIN"/>
    <property type="match status" value="2"/>
</dbReference>
<evidence type="ECO:0000259" key="11">
    <source>
        <dbReference type="PROSITE" id="PS50109"/>
    </source>
</evidence>
<dbReference type="InterPro" id="IPR036890">
    <property type="entry name" value="HATPase_C_sf"/>
</dbReference>
<dbReference type="SMART" id="SM00388">
    <property type="entry name" value="HisKA"/>
    <property type="match status" value="1"/>
</dbReference>
<dbReference type="Gene3D" id="3.30.565.10">
    <property type="entry name" value="Histidine kinase-like ATPase, C-terminal domain"/>
    <property type="match status" value="2"/>
</dbReference>
<dbReference type="InterPro" id="IPR005467">
    <property type="entry name" value="His_kinase_dom"/>
</dbReference>
<dbReference type="InterPro" id="IPR011623">
    <property type="entry name" value="7TMR_DISM_rcpt_extracell_dom1"/>
</dbReference>
<evidence type="ECO:0000256" key="7">
    <source>
        <dbReference type="ARBA" id="ARBA00022840"/>
    </source>
</evidence>
<dbReference type="Pfam" id="PF06580">
    <property type="entry name" value="His_kinase"/>
    <property type="match status" value="1"/>
</dbReference>
<dbReference type="PANTHER" id="PTHR43547">
    <property type="entry name" value="TWO-COMPONENT HISTIDINE KINASE"/>
    <property type="match status" value="1"/>
</dbReference>
<dbReference type="SUPFAM" id="SSF47384">
    <property type="entry name" value="Homodimeric domain of signal transducing histidine kinase"/>
    <property type="match status" value="1"/>
</dbReference>
<keyword evidence="8" id="KW-0902">Two-component regulatory system</keyword>
<gene>
    <name evidence="13" type="ORF">Q5Y73_14260</name>
</gene>
<dbReference type="EC" id="2.7.13.3" evidence="2"/>
<evidence type="ECO:0000259" key="12">
    <source>
        <dbReference type="PROSITE" id="PS50110"/>
    </source>
</evidence>
<keyword evidence="10" id="KW-1133">Transmembrane helix</keyword>
<dbReference type="InterPro" id="IPR036097">
    <property type="entry name" value="HisK_dim/P_sf"/>
</dbReference>
<dbReference type="InterPro" id="IPR004358">
    <property type="entry name" value="Sig_transdc_His_kin-like_C"/>
</dbReference>
<evidence type="ECO:0000256" key="10">
    <source>
        <dbReference type="SAM" id="Phobius"/>
    </source>
</evidence>
<feature type="transmembrane region" description="Helical" evidence="10">
    <location>
        <begin position="392"/>
        <end position="413"/>
    </location>
</feature>
<dbReference type="InterPro" id="IPR011006">
    <property type="entry name" value="CheY-like_superfamily"/>
</dbReference>
<proteinExistence type="predicted"/>
<comment type="caution">
    <text evidence="13">The sequence shown here is derived from an EMBL/GenBank/DDBJ whole genome shotgun (WGS) entry which is preliminary data.</text>
</comment>
<dbReference type="EMBL" id="JAVAMP010000007">
    <property type="protein sequence ID" value="MDP5275277.1"/>
    <property type="molecule type" value="Genomic_DNA"/>
</dbReference>
<feature type="transmembrane region" description="Helical" evidence="10">
    <location>
        <begin position="305"/>
        <end position="324"/>
    </location>
</feature>
<evidence type="ECO:0000256" key="1">
    <source>
        <dbReference type="ARBA" id="ARBA00000085"/>
    </source>
</evidence>
<feature type="transmembrane region" description="Helical" evidence="10">
    <location>
        <begin position="215"/>
        <end position="232"/>
    </location>
</feature>
<keyword evidence="3 9" id="KW-0597">Phosphoprotein</keyword>
<dbReference type="SMART" id="SM00387">
    <property type="entry name" value="HATPase_c"/>
    <property type="match status" value="2"/>
</dbReference>
<dbReference type="SUPFAM" id="SSF49785">
    <property type="entry name" value="Galactose-binding domain-like"/>
    <property type="match status" value="1"/>
</dbReference>
<dbReference type="Pfam" id="PF02518">
    <property type="entry name" value="HATPase_c"/>
    <property type="match status" value="2"/>
</dbReference>
<keyword evidence="10" id="KW-0812">Transmembrane</keyword>
<evidence type="ECO:0000256" key="4">
    <source>
        <dbReference type="ARBA" id="ARBA00022679"/>
    </source>
</evidence>
<dbReference type="SMART" id="SM00448">
    <property type="entry name" value="REC"/>
    <property type="match status" value="1"/>
</dbReference>
<organism evidence="13 14">
    <name type="scientific">Chengkuizengella axinellae</name>
    <dbReference type="NCBI Taxonomy" id="3064388"/>
    <lineage>
        <taxon>Bacteria</taxon>
        <taxon>Bacillati</taxon>
        <taxon>Bacillota</taxon>
        <taxon>Bacilli</taxon>
        <taxon>Bacillales</taxon>
        <taxon>Paenibacillaceae</taxon>
        <taxon>Chengkuizengella</taxon>
    </lineage>
</organism>
<feature type="transmembrane region" description="Helical" evidence="10">
    <location>
        <begin position="239"/>
        <end position="258"/>
    </location>
</feature>
<feature type="transmembrane region" description="Helical" evidence="10">
    <location>
        <begin position="5"/>
        <end position="25"/>
    </location>
</feature>
<dbReference type="Gene3D" id="1.10.287.130">
    <property type="match status" value="1"/>
</dbReference>
<dbReference type="SUPFAM" id="SSF52172">
    <property type="entry name" value="CheY-like"/>
    <property type="match status" value="1"/>
</dbReference>
<evidence type="ECO:0000256" key="8">
    <source>
        <dbReference type="ARBA" id="ARBA00023012"/>
    </source>
</evidence>
<reference evidence="13 14" key="1">
    <citation type="submission" date="2023-08" db="EMBL/GenBank/DDBJ databases">
        <authorList>
            <person name="Park J.-S."/>
        </authorList>
    </citation>
    <scope>NUCLEOTIDE SEQUENCE [LARGE SCALE GENOMIC DNA]</scope>
    <source>
        <strain evidence="13 14">2205SS18-9</strain>
    </source>
</reference>
<dbReference type="PANTHER" id="PTHR43547:SF2">
    <property type="entry name" value="HYBRID SIGNAL TRANSDUCTION HISTIDINE KINASE C"/>
    <property type="match status" value="1"/>
</dbReference>
<dbReference type="Gene3D" id="3.40.50.2300">
    <property type="match status" value="1"/>
</dbReference>
<evidence type="ECO:0000256" key="5">
    <source>
        <dbReference type="ARBA" id="ARBA00022741"/>
    </source>
</evidence>
<feature type="transmembrane region" description="Helical" evidence="10">
    <location>
        <begin position="278"/>
        <end position="298"/>
    </location>
</feature>
<comment type="catalytic activity">
    <reaction evidence="1">
        <text>ATP + protein L-histidine = ADP + protein N-phospho-L-histidine.</text>
        <dbReference type="EC" id="2.7.13.3"/>
    </reaction>
</comment>